<evidence type="ECO:0000256" key="3">
    <source>
        <dbReference type="ARBA" id="ARBA00022801"/>
    </source>
</evidence>
<dbReference type="Pfam" id="PF11975">
    <property type="entry name" value="Glyco_hydro_4C"/>
    <property type="match status" value="1"/>
</dbReference>
<dbReference type="InterPro" id="IPR036291">
    <property type="entry name" value="NAD(P)-bd_dom_sf"/>
</dbReference>
<keyword evidence="4 7" id="KW-0520">NAD</keyword>
<dbReference type="Proteomes" id="UP001501475">
    <property type="component" value="Unassembled WGS sequence"/>
</dbReference>
<gene>
    <name evidence="9" type="ORF">GCM10009810_13730</name>
</gene>
<keyword evidence="6 7" id="KW-0326">Glycosidase</keyword>
<keyword evidence="10" id="KW-1185">Reference proteome</keyword>
<dbReference type="PANTHER" id="PTHR32092:SF5">
    <property type="entry name" value="6-PHOSPHO-BETA-GLUCOSIDASE"/>
    <property type="match status" value="1"/>
</dbReference>
<evidence type="ECO:0000313" key="10">
    <source>
        <dbReference type="Proteomes" id="UP001501475"/>
    </source>
</evidence>
<keyword evidence="2" id="KW-0479">Metal-binding</keyword>
<dbReference type="InterPro" id="IPR019802">
    <property type="entry name" value="GlycHydrolase_4_CS"/>
</dbReference>
<name>A0ABN2KGK7_9MICO</name>
<evidence type="ECO:0000256" key="2">
    <source>
        <dbReference type="ARBA" id="ARBA00022723"/>
    </source>
</evidence>
<keyword evidence="3 7" id="KW-0378">Hydrolase</keyword>
<dbReference type="PRINTS" id="PR00732">
    <property type="entry name" value="GLHYDRLASE4"/>
</dbReference>
<dbReference type="SUPFAM" id="SSF56327">
    <property type="entry name" value="LDH C-terminal domain-like"/>
    <property type="match status" value="1"/>
</dbReference>
<sequence>MVIVKLAIIGGGGFRVPLVYRALCADTHAQRITTVCLYDVDPLRLAGIAHVVRAIAEQSDRTAYGDPPTIEVTDSIDVALDGADFVFSAIRVGGLAGRVADERVAIAHGLIGQETTGPGGIAYGLRTIPVALDLARRVRGLAPNAWVVNFTNPAGMITEAMSAVLGERVIGICDSPVGLARRAARALGHDLGDCMIDYSGLNHLGWLHRLTIDGIDRLPDLLADDAALAPLEETQIFGADWLRLLSAIPNEYLHYYYLRREALAGQQGATRGEFLRDQQAACYALLAPVTALTTWEAVLRERNSTYLAAARGEGNERAAEDLVSGGYEGVALELMSALARGADATLILNVAAGAQLGLPADAVVEVPCHVDAGTITPLPTSPLTGSMRGLVEQVKAVDRLAIEAATTGSARAAELAFAQHPLVDSTRTAATLLTDYRRAIPALDAVFTGRT</sequence>
<dbReference type="PROSITE" id="PS01324">
    <property type="entry name" value="GLYCOSYL_HYDROL_F4"/>
    <property type="match status" value="1"/>
</dbReference>
<dbReference type="Pfam" id="PF02056">
    <property type="entry name" value="Glyco_hydro_4"/>
    <property type="match status" value="1"/>
</dbReference>
<feature type="domain" description="Glycosyl hydrolase family 4 C-terminal" evidence="8">
    <location>
        <begin position="198"/>
        <end position="423"/>
    </location>
</feature>
<keyword evidence="5" id="KW-0464">Manganese</keyword>
<protein>
    <submittedName>
        <fullName evidence="9">6-phospho-beta-glucosidase</fullName>
    </submittedName>
</protein>
<reference evidence="9 10" key="1">
    <citation type="journal article" date="2019" name="Int. J. Syst. Evol. Microbiol.">
        <title>The Global Catalogue of Microorganisms (GCM) 10K type strain sequencing project: providing services to taxonomists for standard genome sequencing and annotation.</title>
        <authorList>
            <consortium name="The Broad Institute Genomics Platform"/>
            <consortium name="The Broad Institute Genome Sequencing Center for Infectious Disease"/>
            <person name="Wu L."/>
            <person name="Ma J."/>
        </authorList>
    </citation>
    <scope>NUCLEOTIDE SEQUENCE [LARGE SCALE GENOMIC DNA]</scope>
    <source>
        <strain evidence="9 10">JCM 15591</strain>
    </source>
</reference>
<dbReference type="Gene3D" id="3.40.50.720">
    <property type="entry name" value="NAD(P)-binding Rossmann-like Domain"/>
    <property type="match status" value="1"/>
</dbReference>
<comment type="similarity">
    <text evidence="1 7">Belongs to the glycosyl hydrolase 4 family.</text>
</comment>
<comment type="caution">
    <text evidence="9">The sequence shown here is derived from an EMBL/GenBank/DDBJ whole genome shotgun (WGS) entry which is preliminary data.</text>
</comment>
<comment type="cofactor">
    <cofactor evidence="7">
        <name>NAD(+)</name>
        <dbReference type="ChEBI" id="CHEBI:57540"/>
    </cofactor>
    <text evidence="7">Binds 1 NAD(+) per subunit.</text>
</comment>
<dbReference type="Gene3D" id="3.90.110.10">
    <property type="entry name" value="Lactate dehydrogenase/glycoside hydrolase, family 4, C-terminal"/>
    <property type="match status" value="1"/>
</dbReference>
<evidence type="ECO:0000313" key="9">
    <source>
        <dbReference type="EMBL" id="GAA1755177.1"/>
    </source>
</evidence>
<dbReference type="InterPro" id="IPR001088">
    <property type="entry name" value="Glyco_hydro_4"/>
</dbReference>
<dbReference type="PANTHER" id="PTHR32092">
    <property type="entry name" value="6-PHOSPHO-BETA-GLUCOSIDASE-RELATED"/>
    <property type="match status" value="1"/>
</dbReference>
<evidence type="ECO:0000256" key="1">
    <source>
        <dbReference type="ARBA" id="ARBA00010141"/>
    </source>
</evidence>
<dbReference type="SUPFAM" id="SSF51735">
    <property type="entry name" value="NAD(P)-binding Rossmann-fold domains"/>
    <property type="match status" value="1"/>
</dbReference>
<dbReference type="InterPro" id="IPR022616">
    <property type="entry name" value="Glyco_hydro_4_C"/>
</dbReference>
<evidence type="ECO:0000256" key="4">
    <source>
        <dbReference type="ARBA" id="ARBA00023027"/>
    </source>
</evidence>
<organism evidence="9 10">
    <name type="scientific">Nostocoides vanveenii</name>
    <dbReference type="NCBI Taxonomy" id="330835"/>
    <lineage>
        <taxon>Bacteria</taxon>
        <taxon>Bacillati</taxon>
        <taxon>Actinomycetota</taxon>
        <taxon>Actinomycetes</taxon>
        <taxon>Micrococcales</taxon>
        <taxon>Intrasporangiaceae</taxon>
        <taxon>Nostocoides</taxon>
    </lineage>
</organism>
<dbReference type="InterPro" id="IPR015955">
    <property type="entry name" value="Lactate_DH/Glyco_Ohase_4_C"/>
</dbReference>
<evidence type="ECO:0000256" key="6">
    <source>
        <dbReference type="ARBA" id="ARBA00023295"/>
    </source>
</evidence>
<proteinExistence type="inferred from homology"/>
<accession>A0ABN2KGK7</accession>
<dbReference type="EMBL" id="BAAAPN010000034">
    <property type="protein sequence ID" value="GAA1755177.1"/>
    <property type="molecule type" value="Genomic_DNA"/>
</dbReference>
<evidence type="ECO:0000259" key="8">
    <source>
        <dbReference type="Pfam" id="PF11975"/>
    </source>
</evidence>
<evidence type="ECO:0000256" key="7">
    <source>
        <dbReference type="RuleBase" id="RU361152"/>
    </source>
</evidence>
<evidence type="ECO:0000256" key="5">
    <source>
        <dbReference type="ARBA" id="ARBA00023211"/>
    </source>
</evidence>